<dbReference type="Gene3D" id="3.10.450.50">
    <property type="match status" value="1"/>
</dbReference>
<sequence>MSISLQQFLRYIKAFNAKDYHVQHQFYDPEVRLVIPDPAIGTLHGSKGIMKHYSVVHGSAKETVVPMFVMIDGARVLFSMETYFLYLEPTENAVHGYKVRAGDVIRVKVWALYDMKDGKMLQITCNGLSDEMLGQVDVEALIEESLSRADENVRAEWNSLSTKL</sequence>
<dbReference type="SUPFAM" id="SSF54427">
    <property type="entry name" value="NTF2-like"/>
    <property type="match status" value="1"/>
</dbReference>
<reference evidence="2" key="1">
    <citation type="submission" date="2022-11" db="EMBL/GenBank/DDBJ databases">
        <authorList>
            <person name="Petersen C."/>
        </authorList>
    </citation>
    <scope>NUCLEOTIDE SEQUENCE</scope>
    <source>
        <strain evidence="2">IBT 29864</strain>
    </source>
</reference>
<reference evidence="2" key="2">
    <citation type="journal article" date="2023" name="IMA Fungus">
        <title>Comparative genomic study of the Penicillium genus elucidates a diverse pangenome and 15 lateral gene transfer events.</title>
        <authorList>
            <person name="Petersen C."/>
            <person name="Sorensen T."/>
            <person name="Nielsen M.R."/>
            <person name="Sondergaard T.E."/>
            <person name="Sorensen J.L."/>
            <person name="Fitzpatrick D.A."/>
            <person name="Frisvad J.C."/>
            <person name="Nielsen K.L."/>
        </authorList>
    </citation>
    <scope>NUCLEOTIDE SEQUENCE</scope>
    <source>
        <strain evidence="2">IBT 29864</strain>
    </source>
</reference>
<dbReference type="RefSeq" id="XP_056557628.1">
    <property type="nucleotide sequence ID" value="XM_056695416.1"/>
</dbReference>
<evidence type="ECO:0000259" key="1">
    <source>
        <dbReference type="Pfam" id="PF12680"/>
    </source>
</evidence>
<dbReference type="InterPro" id="IPR037401">
    <property type="entry name" value="SnoaL-like"/>
</dbReference>
<dbReference type="OrthoDB" id="4828938at2759"/>
<dbReference type="InterPro" id="IPR032710">
    <property type="entry name" value="NTF2-like_dom_sf"/>
</dbReference>
<evidence type="ECO:0000313" key="2">
    <source>
        <dbReference type="EMBL" id="KAJ5380057.1"/>
    </source>
</evidence>
<feature type="domain" description="SnoaL-like" evidence="1">
    <location>
        <begin position="10"/>
        <end position="120"/>
    </location>
</feature>
<dbReference type="GeneID" id="81434593"/>
<dbReference type="AlphaFoldDB" id="A0A9W9SKT7"/>
<accession>A0A9W9SKT7</accession>
<protein>
    <recommendedName>
        <fullName evidence="1">SnoaL-like domain-containing protein</fullName>
    </recommendedName>
</protein>
<dbReference type="Proteomes" id="UP001147782">
    <property type="component" value="Unassembled WGS sequence"/>
</dbReference>
<organism evidence="2 3">
    <name type="scientific">Penicillium cataractarum</name>
    <dbReference type="NCBI Taxonomy" id="2100454"/>
    <lineage>
        <taxon>Eukaryota</taxon>
        <taxon>Fungi</taxon>
        <taxon>Dikarya</taxon>
        <taxon>Ascomycota</taxon>
        <taxon>Pezizomycotina</taxon>
        <taxon>Eurotiomycetes</taxon>
        <taxon>Eurotiomycetidae</taxon>
        <taxon>Eurotiales</taxon>
        <taxon>Aspergillaceae</taxon>
        <taxon>Penicillium</taxon>
    </lineage>
</organism>
<proteinExistence type="predicted"/>
<gene>
    <name evidence="2" type="ORF">N7496_002485</name>
</gene>
<dbReference type="EMBL" id="JAPZBS010000002">
    <property type="protein sequence ID" value="KAJ5380057.1"/>
    <property type="molecule type" value="Genomic_DNA"/>
</dbReference>
<evidence type="ECO:0000313" key="3">
    <source>
        <dbReference type="Proteomes" id="UP001147782"/>
    </source>
</evidence>
<comment type="caution">
    <text evidence="2">The sequence shown here is derived from an EMBL/GenBank/DDBJ whole genome shotgun (WGS) entry which is preliminary data.</text>
</comment>
<keyword evidence="3" id="KW-1185">Reference proteome</keyword>
<dbReference type="Pfam" id="PF12680">
    <property type="entry name" value="SnoaL_2"/>
    <property type="match status" value="1"/>
</dbReference>
<name>A0A9W9SKT7_9EURO</name>